<organism evidence="3 4">
    <name type="scientific">Flexivirga alba</name>
    <dbReference type="NCBI Taxonomy" id="702742"/>
    <lineage>
        <taxon>Bacteria</taxon>
        <taxon>Bacillati</taxon>
        <taxon>Actinomycetota</taxon>
        <taxon>Actinomycetes</taxon>
        <taxon>Micrococcales</taxon>
        <taxon>Dermacoccaceae</taxon>
        <taxon>Flexivirga</taxon>
    </lineage>
</organism>
<dbReference type="EMBL" id="JBHSWH010000001">
    <property type="protein sequence ID" value="MFC6706461.1"/>
    <property type="molecule type" value="Genomic_DNA"/>
</dbReference>
<dbReference type="Pfam" id="PF17974">
    <property type="entry name" value="GalBD_like"/>
    <property type="match status" value="1"/>
</dbReference>
<feature type="domain" description="F5/8 type C" evidence="2">
    <location>
        <begin position="28"/>
        <end position="191"/>
    </location>
</feature>
<feature type="domain" description="F5/8 type C" evidence="2">
    <location>
        <begin position="1329"/>
        <end position="1484"/>
    </location>
</feature>
<dbReference type="Proteomes" id="UP001596298">
    <property type="component" value="Unassembled WGS sequence"/>
</dbReference>
<dbReference type="PROSITE" id="PS50022">
    <property type="entry name" value="FA58C_3"/>
    <property type="match status" value="2"/>
</dbReference>
<dbReference type="Gene3D" id="2.60.40.1180">
    <property type="entry name" value="Golgi alpha-mannosidase II"/>
    <property type="match status" value="1"/>
</dbReference>
<dbReference type="InterPro" id="IPR018905">
    <property type="entry name" value="A-galactase_NEW3"/>
</dbReference>
<evidence type="ECO:0000313" key="4">
    <source>
        <dbReference type="Proteomes" id="UP001596298"/>
    </source>
</evidence>
<dbReference type="Pfam" id="PF10633">
    <property type="entry name" value="NPCBM_assoc"/>
    <property type="match status" value="1"/>
</dbReference>
<dbReference type="SUPFAM" id="SSF49785">
    <property type="entry name" value="Galactose-binding domain-like"/>
    <property type="match status" value="2"/>
</dbReference>
<keyword evidence="4" id="KW-1185">Reference proteome</keyword>
<reference evidence="4" key="1">
    <citation type="journal article" date="2019" name="Int. J. Syst. Evol. Microbiol.">
        <title>The Global Catalogue of Microorganisms (GCM) 10K type strain sequencing project: providing services to taxonomists for standard genome sequencing and annotation.</title>
        <authorList>
            <consortium name="The Broad Institute Genomics Platform"/>
            <consortium name="The Broad Institute Genome Sequencing Center for Infectious Disease"/>
            <person name="Wu L."/>
            <person name="Ma J."/>
        </authorList>
    </citation>
    <scope>NUCLEOTIDE SEQUENCE [LARGE SCALE GENOMIC DNA]</scope>
    <source>
        <strain evidence="4">CCUG 58127</strain>
    </source>
</reference>
<evidence type="ECO:0000256" key="1">
    <source>
        <dbReference type="SAM" id="SignalP"/>
    </source>
</evidence>
<dbReference type="Pfam" id="PF21466">
    <property type="entry name" value="GH101_dom-5"/>
    <property type="match status" value="1"/>
</dbReference>
<dbReference type="InterPro" id="IPR013780">
    <property type="entry name" value="Glyco_hydro_b"/>
</dbReference>
<dbReference type="Pfam" id="PF12905">
    <property type="entry name" value="Glyco_hydro_101"/>
    <property type="match status" value="1"/>
</dbReference>
<dbReference type="InterPro" id="IPR040633">
    <property type="entry name" value="Gal_mutarotas_3"/>
</dbReference>
<dbReference type="InterPro" id="IPR040502">
    <property type="entry name" value="GH101_dom-6"/>
</dbReference>
<dbReference type="Gene3D" id="2.60.120.260">
    <property type="entry name" value="Galactose-binding domain-like"/>
    <property type="match status" value="4"/>
</dbReference>
<dbReference type="InterPro" id="IPR000421">
    <property type="entry name" value="FA58C"/>
</dbReference>
<gene>
    <name evidence="3" type="ORF">ACFQDH_14645</name>
</gene>
<dbReference type="Gene3D" id="2.70.98.10">
    <property type="match status" value="1"/>
</dbReference>
<evidence type="ECO:0000259" key="2">
    <source>
        <dbReference type="PROSITE" id="PS50022"/>
    </source>
</evidence>
<keyword evidence="1" id="KW-0732">Signal</keyword>
<dbReference type="Pfam" id="PF17451">
    <property type="entry name" value="Glyco_hyd_101C"/>
    <property type="match status" value="1"/>
</dbReference>
<dbReference type="InterPro" id="IPR035364">
    <property type="entry name" value="Beta_sandwich_GH101"/>
</dbReference>
<sequence length="1505" mass="158209">MATSVVTLTSLSLTALTAPHATATPDPSGAPITPSQYSVVNFDSQSPAYPAPPSLDGTAAGAIDDDYGTEWTSAFSNGQSAPGSHWITLDVGGSFTLTGLDYSVKNQTNGPIKDFKVFATDDPSVASGPASGFGNPVATGTFTEPTSNTQVQTALFDSPVKARYVRLESESTYNAGNIVAASEIRVRATGDTTPQPPPGAAQATPVALTNGKGLTVEVGKEFPQVISYSLDGKTMAGQSDLLSEFSINGKTHTATTTMTDTADTATYVSTFADLPDLTITSTLTVTDKNTLKFAVTKIDGSYADSVDMLAIPHQSLVSVASTDPHAQLARTKISTDSTTTADRFVPITDTTAADSGPVGTPYGFVTNSQLSAGIITDATDDSAQDNNDNWNTRLQTQIVPVSGGRRAELSVGNYTYAPKGATADEVKHYSLPSATVVLAGDVNGDGAVSWEDGAIAFRDNMTRPLGADRVAERVAQHIPFNFASQATNPFLKTLDNVKRISMNTDDLGQWVLEKGYANEGHDSGHPDYGGDYNARAGGLADLNKLASGGSKYNADLAVHVNVTEAYPQAKSFSDVLVQGQVNGWDWLNQSYHIDQRHDLGTAAVLDRFRELRREAPGIKTVYIDAYYSSGWIADGLAKGLRAMGFEVATEWAYKFEGNSIWSHWANDKGYGGATNKGINSNIIRFIANTDRDVWNTDPLLGGEQLSEFEGWTGHDDYNAFLQNIWTNNLPTKFLQHFPLQTWDPGKTATFTGGVQAAMVDGKRQVSMGGATVLDGTSYLLPWGDDSDNTKTSSPGHASKMYFYSAAGGTSTWTLTHQFAGTSSFTLYKLTDAGRVKVADVTPANGKVTLTGDKATPYVLVPAGGAAPTPGPAYGAGGPVKDPGFNGPIATWSPTGGAHITRSANGDNVLTLGSDKSDVSQGVQGLTPGKRYVLSTNVEIQAGQRRTVSLRVSGKGGTLGLNSFDITPAQNRVAADSKGDTYSQRASVSFVAPSNGNIAFALSAVAGDATVTIDDVRILAVSVATPVTGSSAVPSVPTGKQLVNENFEGNQPGWGPFVKGDAGGTTDPRTSISDLHTPYSQQAWKNTYSPYTSGSLAGKAVDDVIDGNHSLKSHEENTGLVYRTVPATAKFVPGHSYRVSFKYQSNYAAGWQWATGTDVVSGDKVTSRDLKDETLPVALDTTAYNRTFTAGCGDDWVGLRRTGGGGATDFVIDDFTITDLGQATTGAACASISTPSTTDLNPGGTTTVVTSFTNNEDTDATNVGMTLGTLPTGWNAQVTTKDGNLFTDVKPGQTVQTSWLVTVPKDAAGTSAPITPSATYFNNCATKTADTTATLTVATQSTIPTSAMTATADSENLTSGAAEGPVGNVLDGDPNTIWHTEYDPDITSYPHWVQLALDKSYTVSGVGYQDRQSGGPNGRVKDYQIFVSDDGVTWTKVAGGSFVDQPAMQAVPFAPTSAKYVKFEFDNALNAQPFAAAAELRVFGESSAVTGFDPAPRPADTGCSTK</sequence>
<dbReference type="InterPro" id="IPR014718">
    <property type="entry name" value="GH-type_carb-bd"/>
</dbReference>
<dbReference type="Gene3D" id="3.20.20.80">
    <property type="entry name" value="Glycosidases"/>
    <property type="match status" value="1"/>
</dbReference>
<comment type="caution">
    <text evidence="3">The sequence shown here is derived from an EMBL/GenBank/DDBJ whole genome shotgun (WGS) entry which is preliminary data.</text>
</comment>
<accession>A0ABW2AHY9</accession>
<feature type="signal peptide" evidence="1">
    <location>
        <begin position="1"/>
        <end position="23"/>
    </location>
</feature>
<dbReference type="Pfam" id="PF18080">
    <property type="entry name" value="Gal_mutarotas_3"/>
    <property type="match status" value="1"/>
</dbReference>
<dbReference type="RefSeq" id="WP_382403120.1">
    <property type="nucleotide sequence ID" value="NZ_JBHSWH010000001.1"/>
</dbReference>
<proteinExistence type="predicted"/>
<dbReference type="InterPro" id="IPR008979">
    <property type="entry name" value="Galactose-bd-like_sf"/>
</dbReference>
<feature type="chain" id="PRO_5045299521" evidence="1">
    <location>
        <begin position="24"/>
        <end position="1505"/>
    </location>
</feature>
<dbReference type="InterPro" id="IPR025706">
    <property type="entry name" value="Endoa_GalNAc"/>
</dbReference>
<dbReference type="InterPro" id="IPR049314">
    <property type="entry name" value="GH101_dom-5"/>
</dbReference>
<name>A0ABW2AHY9_9MICO</name>
<dbReference type="Pfam" id="PF00754">
    <property type="entry name" value="F5_F8_type_C"/>
    <property type="match status" value="2"/>
</dbReference>
<dbReference type="CDD" id="cd14244">
    <property type="entry name" value="GH_101_like"/>
    <property type="match status" value="1"/>
</dbReference>
<protein>
    <submittedName>
        <fullName evidence="3">Endo-alpha-N-acetylgalactosaminidase family protein</fullName>
    </submittedName>
</protein>
<evidence type="ECO:0000313" key="3">
    <source>
        <dbReference type="EMBL" id="MFC6706461.1"/>
    </source>
</evidence>